<sequence length="69" mass="7869">MSKRIHMQAAQAIKKARRKTSQTISLKFDEYDMRHSSGHDTISAQDRQRAVTHYADTSGFSSTRLKSVN</sequence>
<evidence type="ECO:0000256" key="1">
    <source>
        <dbReference type="SAM" id="MobiDB-lite"/>
    </source>
</evidence>
<comment type="caution">
    <text evidence="2">The sequence shown here is derived from an EMBL/GenBank/DDBJ whole genome shotgun (WGS) entry which is preliminary data.</text>
</comment>
<dbReference type="Proteomes" id="UP000643610">
    <property type="component" value="Unassembled WGS sequence"/>
</dbReference>
<feature type="compositionally biased region" description="Polar residues" evidence="1">
    <location>
        <begin position="58"/>
        <end position="69"/>
    </location>
</feature>
<accession>A0ABR6XNK0</accession>
<name>A0ABR6XNK0_9BURK</name>
<dbReference type="EMBL" id="JACOFU010000002">
    <property type="protein sequence ID" value="MBC3831087.1"/>
    <property type="molecule type" value="Genomic_DNA"/>
</dbReference>
<dbReference type="RefSeq" id="WP_186890115.1">
    <property type="nucleotide sequence ID" value="NZ_JACOFU010000002.1"/>
</dbReference>
<evidence type="ECO:0000313" key="2">
    <source>
        <dbReference type="EMBL" id="MBC3831087.1"/>
    </source>
</evidence>
<keyword evidence="3" id="KW-1185">Reference proteome</keyword>
<protein>
    <submittedName>
        <fullName evidence="2">Uncharacterized protein</fullName>
    </submittedName>
</protein>
<proteinExistence type="predicted"/>
<gene>
    <name evidence="2" type="ORF">H8K33_06175</name>
</gene>
<evidence type="ECO:0000313" key="3">
    <source>
        <dbReference type="Proteomes" id="UP000643610"/>
    </source>
</evidence>
<reference evidence="2 3" key="1">
    <citation type="submission" date="2020-08" db="EMBL/GenBank/DDBJ databases">
        <title>Novel species isolated from subtropical streams in China.</title>
        <authorList>
            <person name="Lu H."/>
        </authorList>
    </citation>
    <scope>NUCLEOTIDE SEQUENCE [LARGE SCALE GENOMIC DNA]</scope>
    <source>
        <strain evidence="2 3">KCTC 52442</strain>
    </source>
</reference>
<feature type="region of interest" description="Disordered" evidence="1">
    <location>
        <begin position="35"/>
        <end position="69"/>
    </location>
</feature>
<organism evidence="2 3">
    <name type="scientific">Undibacterium amnicola</name>
    <dbReference type="NCBI Taxonomy" id="1834038"/>
    <lineage>
        <taxon>Bacteria</taxon>
        <taxon>Pseudomonadati</taxon>
        <taxon>Pseudomonadota</taxon>
        <taxon>Betaproteobacteria</taxon>
        <taxon>Burkholderiales</taxon>
        <taxon>Oxalobacteraceae</taxon>
        <taxon>Undibacterium</taxon>
    </lineage>
</organism>